<accession>X1R4G2</accession>
<gene>
    <name evidence="1" type="ORF">S12H4_18338</name>
</gene>
<comment type="caution">
    <text evidence="1">The sequence shown here is derived from an EMBL/GenBank/DDBJ whole genome shotgun (WGS) entry which is preliminary data.</text>
</comment>
<evidence type="ECO:0000313" key="1">
    <source>
        <dbReference type="EMBL" id="GAI75443.1"/>
    </source>
</evidence>
<dbReference type="EMBL" id="BARW01009045">
    <property type="protein sequence ID" value="GAI75443.1"/>
    <property type="molecule type" value="Genomic_DNA"/>
</dbReference>
<reference evidence="1" key="1">
    <citation type="journal article" date="2014" name="Front. Microbiol.">
        <title>High frequency of phylogenetically diverse reductive dehalogenase-homologous genes in deep subseafloor sedimentary metagenomes.</title>
        <authorList>
            <person name="Kawai M."/>
            <person name="Futagami T."/>
            <person name="Toyoda A."/>
            <person name="Takaki Y."/>
            <person name="Nishi S."/>
            <person name="Hori S."/>
            <person name="Arai W."/>
            <person name="Tsubouchi T."/>
            <person name="Morono Y."/>
            <person name="Uchiyama I."/>
            <person name="Ito T."/>
            <person name="Fujiyama A."/>
            <person name="Inagaki F."/>
            <person name="Takami H."/>
        </authorList>
    </citation>
    <scope>NUCLEOTIDE SEQUENCE</scope>
    <source>
        <strain evidence="1">Expedition CK06-06</strain>
    </source>
</reference>
<sequence length="112" mass="12938">MTTFSQKVERKFLVKTAAKEIKKEIEQAGLDKLKELADLDISIVEIYLKSRSTQQEAKLRWQLNALLQRGVTPDMLLEEVARQMPEVGAIMEGRDDYKKGEIQNLERFLKEG</sequence>
<organism evidence="1">
    <name type="scientific">marine sediment metagenome</name>
    <dbReference type="NCBI Taxonomy" id="412755"/>
    <lineage>
        <taxon>unclassified sequences</taxon>
        <taxon>metagenomes</taxon>
        <taxon>ecological metagenomes</taxon>
    </lineage>
</organism>
<protein>
    <submittedName>
        <fullName evidence="1">Uncharacterized protein</fullName>
    </submittedName>
</protein>
<proteinExistence type="predicted"/>
<name>X1R4G2_9ZZZZ</name>
<dbReference type="AlphaFoldDB" id="X1R4G2"/>